<keyword evidence="3 6" id="KW-1133">Transmembrane helix</keyword>
<evidence type="ECO:0000256" key="4">
    <source>
        <dbReference type="ARBA" id="ARBA00023136"/>
    </source>
</evidence>
<dbReference type="EMBL" id="JAQMWT010000357">
    <property type="protein sequence ID" value="KAJ8603312.1"/>
    <property type="molecule type" value="Genomic_DNA"/>
</dbReference>
<feature type="transmembrane region" description="Helical" evidence="6">
    <location>
        <begin position="337"/>
        <end position="357"/>
    </location>
</feature>
<evidence type="ECO:0000256" key="6">
    <source>
        <dbReference type="SAM" id="Phobius"/>
    </source>
</evidence>
<evidence type="ECO:0000256" key="3">
    <source>
        <dbReference type="ARBA" id="ARBA00022989"/>
    </source>
</evidence>
<keyword evidence="2 6" id="KW-0812">Transmembrane</keyword>
<accession>A0AAD7UDR7</accession>
<evidence type="ECO:0000313" key="7">
    <source>
        <dbReference type="EMBL" id="KAJ8603312.1"/>
    </source>
</evidence>
<keyword evidence="8" id="KW-1185">Reference proteome</keyword>
<dbReference type="Proteomes" id="UP001230188">
    <property type="component" value="Unassembled WGS sequence"/>
</dbReference>
<dbReference type="InterPro" id="IPR037185">
    <property type="entry name" value="EmrE-like"/>
</dbReference>
<dbReference type="NCBIfam" id="TIGR00803">
    <property type="entry name" value="nst"/>
    <property type="match status" value="1"/>
</dbReference>
<dbReference type="SUPFAM" id="SSF103481">
    <property type="entry name" value="Multidrug resistance efflux transporter EmrE"/>
    <property type="match status" value="1"/>
</dbReference>
<dbReference type="InterPro" id="IPR007271">
    <property type="entry name" value="Nuc_sug_transpt"/>
</dbReference>
<feature type="transmembrane region" description="Helical" evidence="6">
    <location>
        <begin position="238"/>
        <end position="259"/>
    </location>
</feature>
<feature type="transmembrane region" description="Helical" evidence="6">
    <location>
        <begin position="179"/>
        <end position="199"/>
    </location>
</feature>
<dbReference type="PANTHER" id="PTHR10231">
    <property type="entry name" value="NUCLEOTIDE-SUGAR TRANSMEMBRANE TRANSPORTER"/>
    <property type="match status" value="1"/>
</dbReference>
<dbReference type="GO" id="GO:0000139">
    <property type="term" value="C:Golgi membrane"/>
    <property type="evidence" value="ECO:0007669"/>
    <property type="project" value="InterPro"/>
</dbReference>
<feature type="region of interest" description="Disordered" evidence="5">
    <location>
        <begin position="1"/>
        <end position="58"/>
    </location>
</feature>
<evidence type="ECO:0000256" key="5">
    <source>
        <dbReference type="SAM" id="MobiDB-lite"/>
    </source>
</evidence>
<feature type="transmembrane region" description="Helical" evidence="6">
    <location>
        <begin position="310"/>
        <end position="330"/>
    </location>
</feature>
<comment type="caution">
    <text evidence="7">The sequence shown here is derived from an EMBL/GenBank/DDBJ whole genome shotgun (WGS) entry which is preliminary data.</text>
</comment>
<keyword evidence="4 6" id="KW-0472">Membrane</keyword>
<evidence type="ECO:0000256" key="1">
    <source>
        <dbReference type="ARBA" id="ARBA00004141"/>
    </source>
</evidence>
<feature type="transmembrane region" description="Helical" evidence="6">
    <location>
        <begin position="363"/>
        <end position="381"/>
    </location>
</feature>
<dbReference type="GO" id="GO:0015165">
    <property type="term" value="F:pyrimidine nucleotide-sugar transmembrane transporter activity"/>
    <property type="evidence" value="ECO:0007669"/>
    <property type="project" value="InterPro"/>
</dbReference>
<dbReference type="AlphaFoldDB" id="A0AAD7UDR7"/>
<evidence type="ECO:0000256" key="2">
    <source>
        <dbReference type="ARBA" id="ARBA00022692"/>
    </source>
</evidence>
<organism evidence="7 8">
    <name type="scientific">Chrysophaeum taylorii</name>
    <dbReference type="NCBI Taxonomy" id="2483200"/>
    <lineage>
        <taxon>Eukaryota</taxon>
        <taxon>Sar</taxon>
        <taxon>Stramenopiles</taxon>
        <taxon>Ochrophyta</taxon>
        <taxon>Pelagophyceae</taxon>
        <taxon>Pelagomonadales</taxon>
        <taxon>Pelagomonadaceae</taxon>
        <taxon>Chrysophaeum</taxon>
    </lineage>
</organism>
<feature type="compositionally biased region" description="Basic and acidic residues" evidence="5">
    <location>
        <begin position="43"/>
        <end position="52"/>
    </location>
</feature>
<sequence>MAFKDAPRGSRESLKKAHAAGAARDQPSLEAVESSSQRIGHGPLEKKLEPAPRSKNAGVSTTTKTLLLLALVFQNATLNIAARRSRVAAAEEEERSGCGLRNTTVVVTIESVKILMAFLLFALERKHEHGLSVFGTIRAVARITSQHRFESAKILVPACLYVCQNNLLLVAADNLEGPVLALFGQIKILATALFSVVLLRRTLGCRRWVSLFVLTGSIATVQLSQMRQTSGDEGSKNLVLGLCVTAIISTISGFSGVYFELVLKASPISVWVRNIHLATISTLIALAAVYSNDLAAVKECGFFAGYNNVVAAYVAVQAGGGLLIAAVIKYADNILKAFATSVAIIVVSAVSALFYSFHLTRLFFVGTFGVIYAVFLYGDLLKDLPLCRRLP</sequence>
<proteinExistence type="predicted"/>
<protein>
    <submittedName>
        <fullName evidence="7">Uncharacterized protein</fullName>
    </submittedName>
</protein>
<reference evidence="7" key="1">
    <citation type="submission" date="2023-01" db="EMBL/GenBank/DDBJ databases">
        <title>Metagenome sequencing of chrysophaentin producing Chrysophaeum taylorii.</title>
        <authorList>
            <person name="Davison J."/>
            <person name="Bewley C."/>
        </authorList>
    </citation>
    <scope>NUCLEOTIDE SEQUENCE</scope>
    <source>
        <strain evidence="7">NIES-1699</strain>
    </source>
</reference>
<name>A0AAD7UDR7_9STRA</name>
<evidence type="ECO:0000313" key="8">
    <source>
        <dbReference type="Proteomes" id="UP001230188"/>
    </source>
</evidence>
<dbReference type="PIRSF" id="PIRSF005799">
    <property type="entry name" value="UDP-gal_transpt"/>
    <property type="match status" value="1"/>
</dbReference>
<feature type="compositionally biased region" description="Basic and acidic residues" evidence="5">
    <location>
        <begin position="1"/>
        <end position="15"/>
    </location>
</feature>
<dbReference type="Pfam" id="PF04142">
    <property type="entry name" value="Nuc_sug_transp"/>
    <property type="match status" value="1"/>
</dbReference>
<gene>
    <name evidence="7" type="ORF">CTAYLR_009029</name>
</gene>
<feature type="transmembrane region" description="Helical" evidence="6">
    <location>
        <begin position="271"/>
        <end position="290"/>
    </location>
</feature>
<comment type="subcellular location">
    <subcellularLocation>
        <location evidence="1">Membrane</location>
        <topology evidence="1">Multi-pass membrane protein</topology>
    </subcellularLocation>
</comment>